<accession>A0A941CW26</accession>
<dbReference type="SUPFAM" id="SSF46458">
    <property type="entry name" value="Globin-like"/>
    <property type="match status" value="1"/>
</dbReference>
<dbReference type="RefSeq" id="WP_215337267.1">
    <property type="nucleotide sequence ID" value="NZ_JAGSGD010000001.1"/>
</dbReference>
<dbReference type="InterPro" id="IPR044399">
    <property type="entry name" value="Mb-like_M"/>
</dbReference>
<reference evidence="3" key="2">
    <citation type="submission" date="2021-04" db="EMBL/GenBank/DDBJ databases">
        <title>Draft genome assembly of strain Phenylobacterium sp. 20VBR1 using MiniION and Illumina platforms.</title>
        <authorList>
            <person name="Thomas F.A."/>
            <person name="Krishnan K.P."/>
            <person name="Sinha R.K."/>
        </authorList>
    </citation>
    <scope>NUCLEOTIDE SEQUENCE</scope>
    <source>
        <strain evidence="3">20VBR1</strain>
    </source>
</reference>
<feature type="domain" description="Globin" evidence="2">
    <location>
        <begin position="1"/>
        <end position="133"/>
    </location>
</feature>
<dbReference type="GO" id="GO:0020037">
    <property type="term" value="F:heme binding"/>
    <property type="evidence" value="ECO:0007669"/>
    <property type="project" value="InterPro"/>
</dbReference>
<reference evidence="4" key="1">
    <citation type="submission" date="2021-01" db="EMBL/GenBank/DDBJ databases">
        <title>Genome sequence of Phenylobacterium sp. 20VBR1 isolated from a valley glaceir, Ny-Alesund, Svalbard.</title>
        <authorList>
            <person name="Thomas F.A."/>
            <person name="Krishnan K.P."/>
            <person name="Sinha R.K."/>
        </authorList>
    </citation>
    <scope>NUCLEOTIDE SEQUENCE</scope>
    <source>
        <strain evidence="4">20VBR1</strain>
    </source>
</reference>
<evidence type="ECO:0000313" key="5">
    <source>
        <dbReference type="Proteomes" id="UP000622580"/>
    </source>
</evidence>
<evidence type="ECO:0000256" key="1">
    <source>
        <dbReference type="RuleBase" id="RU000356"/>
    </source>
</evidence>
<evidence type="ECO:0000259" key="2">
    <source>
        <dbReference type="PROSITE" id="PS01033"/>
    </source>
</evidence>
<keyword evidence="5" id="KW-1185">Reference proteome</keyword>
<dbReference type="Pfam" id="PF00042">
    <property type="entry name" value="Globin"/>
    <property type="match status" value="1"/>
</dbReference>
<gene>
    <name evidence="3" type="ORF">JKL49_00060</name>
    <name evidence="4" type="ORF">JKL49_01850</name>
</gene>
<keyword evidence="1" id="KW-0813">Transport</keyword>
<name>A0A941CW26_9CAUL</name>
<sequence length="141" mass="15754">MNADLIEQSLELAAERCEDLTPLVYARLFADHPEMEALFWDDKNWAIRGEMLAQVFSAILDFIGERLYASTLIQTEVITHAGYDVPPDVFAIFFSTVAATLKDVVGGDWTPAIDQAWTKLLADLDYYVTHPNQAETVGVTV</sequence>
<dbReference type="InterPro" id="IPR012292">
    <property type="entry name" value="Globin/Proto"/>
</dbReference>
<dbReference type="PROSITE" id="PS01033">
    <property type="entry name" value="GLOBIN"/>
    <property type="match status" value="1"/>
</dbReference>
<dbReference type="Proteomes" id="UP000622580">
    <property type="component" value="Unassembled WGS sequence"/>
</dbReference>
<dbReference type="CDD" id="cd01040">
    <property type="entry name" value="Mb-like"/>
    <property type="match status" value="1"/>
</dbReference>
<keyword evidence="1" id="KW-0349">Heme</keyword>
<evidence type="ECO:0000313" key="3">
    <source>
        <dbReference type="EMBL" id="MBR7617766.1"/>
    </source>
</evidence>
<comment type="similarity">
    <text evidence="1">Belongs to the globin family.</text>
</comment>
<dbReference type="InterPro" id="IPR009050">
    <property type="entry name" value="Globin-like_sf"/>
</dbReference>
<proteinExistence type="inferred from homology"/>
<dbReference type="GO" id="GO:0005344">
    <property type="term" value="F:oxygen carrier activity"/>
    <property type="evidence" value="ECO:0007669"/>
    <property type="project" value="UniProtKB-KW"/>
</dbReference>
<keyword evidence="1" id="KW-0561">Oxygen transport</keyword>
<dbReference type="GO" id="GO:0019825">
    <property type="term" value="F:oxygen binding"/>
    <property type="evidence" value="ECO:0007669"/>
    <property type="project" value="InterPro"/>
</dbReference>
<organism evidence="3 5">
    <name type="scientific">Phenylobacterium glaciei</name>
    <dbReference type="NCBI Taxonomy" id="2803784"/>
    <lineage>
        <taxon>Bacteria</taxon>
        <taxon>Pseudomonadati</taxon>
        <taxon>Pseudomonadota</taxon>
        <taxon>Alphaproteobacteria</taxon>
        <taxon>Caulobacterales</taxon>
        <taxon>Caulobacteraceae</taxon>
        <taxon>Phenylobacterium</taxon>
    </lineage>
</organism>
<keyword evidence="1" id="KW-0408">Iron</keyword>
<protein>
    <submittedName>
        <fullName evidence="3">Globin</fullName>
    </submittedName>
</protein>
<dbReference type="InterPro" id="IPR000971">
    <property type="entry name" value="Globin"/>
</dbReference>
<evidence type="ECO:0000313" key="4">
    <source>
        <dbReference type="EMBL" id="QQZ50421.1"/>
    </source>
</evidence>
<dbReference type="AlphaFoldDB" id="A0A941CW26"/>
<keyword evidence="1" id="KW-0479">Metal-binding</keyword>
<dbReference type="EMBL" id="CP068570">
    <property type="protein sequence ID" value="QQZ50421.1"/>
    <property type="molecule type" value="Genomic_DNA"/>
</dbReference>
<dbReference type="EMBL" id="JAGSGD010000001">
    <property type="protein sequence ID" value="MBR7617766.1"/>
    <property type="molecule type" value="Genomic_DNA"/>
</dbReference>
<dbReference type="Gene3D" id="1.10.490.10">
    <property type="entry name" value="Globins"/>
    <property type="match status" value="1"/>
</dbReference>